<feature type="binding site" description="covalent" evidence="9">
    <location>
        <position position="65"/>
    </location>
    <ligand>
        <name>heme c</name>
        <dbReference type="ChEBI" id="CHEBI:61717"/>
        <label>1</label>
    </ligand>
</feature>
<keyword evidence="4 10" id="KW-0479">Metal-binding</keyword>
<evidence type="ECO:0000256" key="6">
    <source>
        <dbReference type="ARBA" id="ARBA00022737"/>
    </source>
</evidence>
<sequence>MTTSRIKKVAAILVPVCVVAAVGVAWFVTRTPASPFDGVASPQTASAELIQRGEYVARLSDCVACHSTPDSAPFAGGLEMATPMGSIFATNITPDKETGIGKYDFAQFDRALRLGVARDGHRLYPAMPYPSYEKLSEDDIRALYAYFMQGVKPVKQENKPGEIPWPLNMRWPLALWNAVFTDSGSYLKAETAKDPLWLRGAYIVQGPGHCGSCHTPRGLAMNEKALDERSPAFVSGALLDGWYAPSLRNDPNTGLGRWSEEDIARFLKTGRNQHAVVFGSMTDVFNNSTQFMTDEDLKAVAYYLKSLPGDARRDGEPWQYDSTANGALTVSEQLKVPGARTYMAKCSSCHAPDGRGQGEWVPPLAGASSSLAKEHASSINVTLNGSGRIVANGVPDAYRMPPFRNQLSDQETADVLTFIRSSWGNKGGPVSVKDVQDLRERTNPASSNVIILQMR</sequence>
<comment type="caution">
    <text evidence="12">The sequence shown here is derived from an EMBL/GenBank/DDBJ whole genome shotgun (WGS) entry which is preliminary data.</text>
</comment>
<dbReference type="PROSITE" id="PS51007">
    <property type="entry name" value="CYTC"/>
    <property type="match status" value="3"/>
</dbReference>
<reference evidence="12 13" key="1">
    <citation type="submission" date="2018-08" db="EMBL/GenBank/DDBJ databases">
        <title>Recombination of ecologically and evolutionarily significant loci maintains genetic cohesion in the Pseudomonas syringae species complex.</title>
        <authorList>
            <person name="Dillon M."/>
            <person name="Thakur S."/>
            <person name="Almeida R.N.D."/>
            <person name="Weir B.S."/>
            <person name="Guttman D.S."/>
        </authorList>
    </citation>
    <scope>NUCLEOTIDE SEQUENCE [LARGE SCALE GENOMIC DNA]</scope>
    <source>
        <strain evidence="12 13">ICMP 3353</strain>
    </source>
</reference>
<keyword evidence="7 10" id="KW-0408">Iron</keyword>
<comment type="cofactor">
    <cofactor evidence="9">
        <name>heme c</name>
        <dbReference type="ChEBI" id="CHEBI:61717"/>
    </cofactor>
    <text evidence="9">Binds 3 heme c groups covalently per subunit.</text>
</comment>
<dbReference type="InterPro" id="IPR051459">
    <property type="entry name" value="Cytochrome_c-type_DH"/>
</dbReference>
<proteinExistence type="predicted"/>
<evidence type="ECO:0000256" key="8">
    <source>
        <dbReference type="ARBA" id="ARBA00023136"/>
    </source>
</evidence>
<dbReference type="GO" id="GO:0020037">
    <property type="term" value="F:heme binding"/>
    <property type="evidence" value="ECO:0007669"/>
    <property type="project" value="InterPro"/>
</dbReference>
<evidence type="ECO:0000256" key="9">
    <source>
        <dbReference type="PIRSR" id="PIRSR000018-50"/>
    </source>
</evidence>
<feature type="binding site" description="axial binding residue" evidence="10">
    <location>
        <position position="350"/>
    </location>
    <ligand>
        <name>heme c</name>
        <dbReference type="ChEBI" id="CHEBI:61717"/>
        <label>3</label>
    </ligand>
    <ligandPart>
        <name>Fe</name>
        <dbReference type="ChEBI" id="CHEBI:18248"/>
    </ligandPart>
</feature>
<feature type="domain" description="Cytochrome c" evidence="11">
    <location>
        <begin position="195"/>
        <end position="308"/>
    </location>
</feature>
<dbReference type="InterPro" id="IPR036909">
    <property type="entry name" value="Cyt_c-like_dom_sf"/>
</dbReference>
<keyword evidence="3 9" id="KW-0349">Heme</keyword>
<evidence type="ECO:0000256" key="3">
    <source>
        <dbReference type="ARBA" id="ARBA00022617"/>
    </source>
</evidence>
<feature type="binding site" description="covalent" evidence="9">
    <location>
        <position position="210"/>
    </location>
    <ligand>
        <name>heme c</name>
        <dbReference type="ChEBI" id="CHEBI:61717"/>
        <label>2</label>
    </ligand>
</feature>
<keyword evidence="2" id="KW-1003">Cell membrane</keyword>
<accession>A0A3M4M1H2</accession>
<evidence type="ECO:0000256" key="10">
    <source>
        <dbReference type="PIRSR" id="PIRSR000018-51"/>
    </source>
</evidence>
<feature type="binding site" description="covalent" evidence="9">
    <location>
        <position position="213"/>
    </location>
    <ligand>
        <name>heme c</name>
        <dbReference type="ChEBI" id="CHEBI:61717"/>
        <label>2</label>
    </ligand>
</feature>
<feature type="domain" description="Cytochrome c" evidence="11">
    <location>
        <begin position="48"/>
        <end position="151"/>
    </location>
</feature>
<dbReference type="PIRSF" id="PIRSF000018">
    <property type="entry name" value="Mb_ADH_cyt_c"/>
    <property type="match status" value="1"/>
</dbReference>
<keyword evidence="6" id="KW-0677">Repeat</keyword>
<feature type="domain" description="Cytochrome c" evidence="11">
    <location>
        <begin position="333"/>
        <end position="423"/>
    </location>
</feature>
<dbReference type="RefSeq" id="WP_122315331.1">
    <property type="nucleotide sequence ID" value="NZ_RBRE01000035.1"/>
</dbReference>
<dbReference type="GO" id="GO:0016614">
    <property type="term" value="F:oxidoreductase activity, acting on CH-OH group of donors"/>
    <property type="evidence" value="ECO:0007669"/>
    <property type="project" value="InterPro"/>
</dbReference>
<comment type="subcellular location">
    <subcellularLocation>
        <location evidence="1">Cell membrane</location>
    </subcellularLocation>
</comment>
<dbReference type="InterPro" id="IPR009056">
    <property type="entry name" value="Cyt_c-like_dom"/>
</dbReference>
<dbReference type="PANTHER" id="PTHR35008">
    <property type="entry name" value="BLL4482 PROTEIN-RELATED"/>
    <property type="match status" value="1"/>
</dbReference>
<name>A0A3M4M1H2_PSECI</name>
<dbReference type="GO" id="GO:0005506">
    <property type="term" value="F:iron ion binding"/>
    <property type="evidence" value="ECO:0007669"/>
    <property type="project" value="InterPro"/>
</dbReference>
<organism evidence="12 13">
    <name type="scientific">Pseudomonas cichorii</name>
    <dbReference type="NCBI Taxonomy" id="36746"/>
    <lineage>
        <taxon>Bacteria</taxon>
        <taxon>Pseudomonadati</taxon>
        <taxon>Pseudomonadota</taxon>
        <taxon>Gammaproteobacteria</taxon>
        <taxon>Pseudomonadales</taxon>
        <taxon>Pseudomonadaceae</taxon>
        <taxon>Pseudomonas</taxon>
    </lineage>
</organism>
<dbReference type="AlphaFoldDB" id="A0A3M4M1H2"/>
<feature type="binding site" description="covalent" evidence="9">
    <location>
        <position position="62"/>
    </location>
    <ligand>
        <name>heme c</name>
        <dbReference type="ChEBI" id="CHEBI:61717"/>
        <label>1</label>
    </ligand>
</feature>
<feature type="binding site" description="axial binding residue" evidence="10">
    <location>
        <position position="66"/>
    </location>
    <ligand>
        <name>heme c</name>
        <dbReference type="ChEBI" id="CHEBI:61717"/>
        <label>1</label>
    </ligand>
    <ligandPart>
        <name>Fe</name>
        <dbReference type="ChEBI" id="CHEBI:18248"/>
    </ligandPart>
</feature>
<dbReference type="Gene3D" id="1.10.760.10">
    <property type="entry name" value="Cytochrome c-like domain"/>
    <property type="match status" value="3"/>
</dbReference>
<dbReference type="PANTHER" id="PTHR35008:SF8">
    <property type="entry name" value="ALCOHOL DEHYDROGENASE CYTOCHROME C SUBUNIT"/>
    <property type="match status" value="1"/>
</dbReference>
<evidence type="ECO:0000259" key="11">
    <source>
        <dbReference type="PROSITE" id="PS51007"/>
    </source>
</evidence>
<feature type="binding site" description="covalent" evidence="9">
    <location>
        <position position="346"/>
    </location>
    <ligand>
        <name>heme c</name>
        <dbReference type="ChEBI" id="CHEBI:61717"/>
        <label>3</label>
    </ligand>
</feature>
<evidence type="ECO:0000256" key="1">
    <source>
        <dbReference type="ARBA" id="ARBA00004236"/>
    </source>
</evidence>
<evidence type="ECO:0000256" key="2">
    <source>
        <dbReference type="ARBA" id="ARBA00022475"/>
    </source>
</evidence>
<dbReference type="Pfam" id="PF00034">
    <property type="entry name" value="Cytochrom_C"/>
    <property type="match status" value="2"/>
</dbReference>
<protein>
    <recommendedName>
        <fullName evidence="11">Cytochrome c domain-containing protein</fullName>
    </recommendedName>
</protein>
<feature type="binding site" description="axial binding residue" evidence="10">
    <location>
        <position position="214"/>
    </location>
    <ligand>
        <name>heme c</name>
        <dbReference type="ChEBI" id="CHEBI:61717"/>
        <label>2</label>
    </ligand>
    <ligandPart>
        <name>Fe</name>
        <dbReference type="ChEBI" id="CHEBI:18248"/>
    </ligandPart>
</feature>
<gene>
    <name evidence="12" type="ORF">ALQ04_04158</name>
</gene>
<dbReference type="EMBL" id="RBRE01000035">
    <property type="protein sequence ID" value="RMQ47606.1"/>
    <property type="molecule type" value="Genomic_DNA"/>
</dbReference>
<evidence type="ECO:0000313" key="13">
    <source>
        <dbReference type="Proteomes" id="UP000277236"/>
    </source>
</evidence>
<evidence type="ECO:0000256" key="7">
    <source>
        <dbReference type="ARBA" id="ARBA00023004"/>
    </source>
</evidence>
<evidence type="ECO:0000256" key="5">
    <source>
        <dbReference type="ARBA" id="ARBA00022729"/>
    </source>
</evidence>
<dbReference type="SUPFAM" id="SSF46626">
    <property type="entry name" value="Cytochrome c"/>
    <property type="match status" value="3"/>
</dbReference>
<keyword evidence="5" id="KW-0732">Signal</keyword>
<dbReference type="GO" id="GO:0009055">
    <property type="term" value="F:electron transfer activity"/>
    <property type="evidence" value="ECO:0007669"/>
    <property type="project" value="InterPro"/>
</dbReference>
<dbReference type="InterPro" id="IPR014353">
    <property type="entry name" value="Membr-bd_ADH_cyt_c"/>
</dbReference>
<dbReference type="GO" id="GO:0005886">
    <property type="term" value="C:plasma membrane"/>
    <property type="evidence" value="ECO:0007669"/>
    <property type="project" value="UniProtKB-SubCell"/>
</dbReference>
<dbReference type="Proteomes" id="UP000277236">
    <property type="component" value="Unassembled WGS sequence"/>
</dbReference>
<evidence type="ECO:0000313" key="12">
    <source>
        <dbReference type="EMBL" id="RMQ47606.1"/>
    </source>
</evidence>
<evidence type="ECO:0000256" key="4">
    <source>
        <dbReference type="ARBA" id="ARBA00022723"/>
    </source>
</evidence>
<dbReference type="OrthoDB" id="9811281at2"/>
<keyword evidence="8" id="KW-0472">Membrane</keyword>
<feature type="binding site" description="covalent" evidence="9">
    <location>
        <position position="349"/>
    </location>
    <ligand>
        <name>heme c</name>
        <dbReference type="ChEBI" id="CHEBI:61717"/>
        <label>3</label>
    </ligand>
</feature>